<dbReference type="InterPro" id="IPR001214">
    <property type="entry name" value="SET_dom"/>
</dbReference>
<comment type="caution">
    <text evidence="7">The sequence shown here is derived from an EMBL/GenBank/DDBJ whole genome shotgun (WGS) entry which is preliminary data.</text>
</comment>
<feature type="domain" description="SET" evidence="5">
    <location>
        <begin position="495"/>
        <end position="732"/>
    </location>
</feature>
<evidence type="ECO:0000313" key="8">
    <source>
        <dbReference type="Proteomes" id="UP001408789"/>
    </source>
</evidence>
<dbReference type="InterPro" id="IPR002893">
    <property type="entry name" value="Znf_MYND"/>
</dbReference>
<dbReference type="Gene3D" id="1.10.220.160">
    <property type="match status" value="2"/>
</dbReference>
<dbReference type="SUPFAM" id="SSF82199">
    <property type="entry name" value="SET domain"/>
    <property type="match status" value="2"/>
</dbReference>
<dbReference type="PROSITE" id="PS01360">
    <property type="entry name" value="ZF_MYND_1"/>
    <property type="match status" value="2"/>
</dbReference>
<dbReference type="Pfam" id="PF01753">
    <property type="entry name" value="zf-MYND"/>
    <property type="match status" value="2"/>
</dbReference>
<dbReference type="SUPFAM" id="SSF48452">
    <property type="entry name" value="TPR-like"/>
    <property type="match status" value="2"/>
</dbReference>
<name>A0AAP0HET7_9ASTR</name>
<feature type="domain" description="MYND-type" evidence="6">
    <location>
        <begin position="540"/>
        <end position="577"/>
    </location>
</feature>
<accession>A0AAP0HET7</accession>
<evidence type="ECO:0000256" key="3">
    <source>
        <dbReference type="ARBA" id="ARBA00022833"/>
    </source>
</evidence>
<dbReference type="AlphaFoldDB" id="A0AAP0HET7"/>
<dbReference type="GO" id="GO:0005634">
    <property type="term" value="C:nucleus"/>
    <property type="evidence" value="ECO:0007669"/>
    <property type="project" value="TreeGrafter"/>
</dbReference>
<dbReference type="InterPro" id="IPR050869">
    <property type="entry name" value="H3K4_H4K5_MeTrfase"/>
</dbReference>
<dbReference type="Proteomes" id="UP001408789">
    <property type="component" value="Unassembled WGS sequence"/>
</dbReference>
<evidence type="ECO:0000313" key="7">
    <source>
        <dbReference type="EMBL" id="KAK9080115.1"/>
    </source>
</evidence>
<evidence type="ECO:0000259" key="5">
    <source>
        <dbReference type="PROSITE" id="PS50280"/>
    </source>
</evidence>
<feature type="domain" description="MYND-type" evidence="6">
    <location>
        <begin position="58"/>
        <end position="95"/>
    </location>
</feature>
<keyword evidence="3" id="KW-0862">Zinc</keyword>
<keyword evidence="2 4" id="KW-0863">Zinc-finger</keyword>
<proteinExistence type="predicted"/>
<dbReference type="Gene3D" id="6.10.140.2220">
    <property type="match status" value="2"/>
</dbReference>
<keyword evidence="1" id="KW-0479">Metal-binding</keyword>
<dbReference type="PANTHER" id="PTHR12197">
    <property type="entry name" value="HISTONE-LYSINE N-METHYLTRANSFERASE SMYD"/>
    <property type="match status" value="1"/>
</dbReference>
<organism evidence="7 8">
    <name type="scientific">Deinandra increscens subsp. villosa</name>
    <dbReference type="NCBI Taxonomy" id="3103831"/>
    <lineage>
        <taxon>Eukaryota</taxon>
        <taxon>Viridiplantae</taxon>
        <taxon>Streptophyta</taxon>
        <taxon>Embryophyta</taxon>
        <taxon>Tracheophyta</taxon>
        <taxon>Spermatophyta</taxon>
        <taxon>Magnoliopsida</taxon>
        <taxon>eudicotyledons</taxon>
        <taxon>Gunneridae</taxon>
        <taxon>Pentapetalae</taxon>
        <taxon>asterids</taxon>
        <taxon>campanulids</taxon>
        <taxon>Asterales</taxon>
        <taxon>Asteraceae</taxon>
        <taxon>Asteroideae</taxon>
        <taxon>Heliantheae alliance</taxon>
        <taxon>Madieae</taxon>
        <taxon>Madiinae</taxon>
        <taxon>Deinandra</taxon>
    </lineage>
</organism>
<feature type="domain" description="SET" evidence="5">
    <location>
        <begin position="13"/>
        <end position="250"/>
    </location>
</feature>
<evidence type="ECO:0000256" key="1">
    <source>
        <dbReference type="ARBA" id="ARBA00022723"/>
    </source>
</evidence>
<dbReference type="PANTHER" id="PTHR12197:SF251">
    <property type="entry name" value="EG:BACR7C10.4 PROTEIN"/>
    <property type="match status" value="1"/>
</dbReference>
<dbReference type="Gene3D" id="1.25.40.10">
    <property type="entry name" value="Tetratricopeptide repeat domain"/>
    <property type="match status" value="2"/>
</dbReference>
<keyword evidence="8" id="KW-1185">Reference proteome</keyword>
<evidence type="ECO:0000259" key="6">
    <source>
        <dbReference type="PROSITE" id="PS50865"/>
    </source>
</evidence>
<dbReference type="SMART" id="SM00317">
    <property type="entry name" value="SET"/>
    <property type="match status" value="2"/>
</dbReference>
<sequence>MMEDLQRLLQHDHGLSVSTLPGKGRCLFTARDFSPGEIILSEEPYVSVPNKSPVESRCDWCFTPSNIKRCSSCHVVWYCGSTCQKFDWKLHRTECQLLAQLDKNRIRSLTPSIRLMVKLYLRKKLQDKKVIPTTVIDNYTLVKNLVSHISEVGETQLVLYAQMASLVNIILQWPDLSIKEIAENFSKLACNAHTICDSELIPLGTGLYPVISIINHSCYPNSVLVFEGRSATVRAMQPIPKGSEVLISYIETAGSTMTRQKALKEQYFFTCSCPRCMKLGQNDDIKESAVLEGYQCQNHTCDGYLLRDPESKGFRCQQCGLVRDIEEVLKIAGEEKAVSEKASVALSSGHTAEALDMYLMVEKLQVKLYHSSSLKLMRTREILLKILMEMQDWKKALTYCRLTIPVYERVYPNIHPLRGLQYYTCGKLNWFLGYTNEAIKSLTQAVDVLSITHGTASRFMKDLLGRGQIEVPVRRAQQLSVLMMEDLQRLLQHDHGLSVSTLPGKGRCLFTARDFSPGEIILSEEPYVSVPNKSPVESRCDWCFTPSNIKRCSSCHVVWYCGSTCQKFDWKLHRTECQLLAQLDKNRIRSLTPSIRLMVKLYLRKKLQDKKVIPTTVIDNYTLVKNLVSHISEVGETQLVLYAQMASLVNIILQWPDLSIKEIAENFSKLACNAHTICDSELIPLGTGLYPVISIINHSCYPNSVLVFEGRSATVRAMQPIPKGSEVLISYIETAGSTMTRQKALKEQYFFTCSCPRCMKLGQNDDIKESAVLEGYQCQNHTCDGYLLRDPESKGFRCQQCGLVRDIEEVLKIAGEEKAVSEKASVALSSGHTAEALDMYLMVEKLQVKLYHSSSLKLMRTREILLKILMEMQDWKKALTYCRLTIPVYERVYPNIHPLRGLQYYTCGKLNWFLGYTNEAIKSLTQAVDVLSITHGTASRFMKDLLGKLEEARAEASYKLSLMNEQ</sequence>
<reference evidence="7 8" key="1">
    <citation type="submission" date="2024-04" db="EMBL/GenBank/DDBJ databases">
        <title>The reference genome of an endangered Asteraceae, Deinandra increscens subsp. villosa, native to the Central Coast of California.</title>
        <authorList>
            <person name="Guilliams M."/>
            <person name="Hasenstab-Lehman K."/>
            <person name="Meyer R."/>
            <person name="Mcevoy S."/>
        </authorList>
    </citation>
    <scope>NUCLEOTIDE SEQUENCE [LARGE SCALE GENOMIC DNA]</scope>
    <source>
        <tissue evidence="7">Leaf</tissue>
    </source>
</reference>
<dbReference type="PROSITE" id="PS50865">
    <property type="entry name" value="ZF_MYND_2"/>
    <property type="match status" value="2"/>
</dbReference>
<evidence type="ECO:0008006" key="9">
    <source>
        <dbReference type="Google" id="ProtNLM"/>
    </source>
</evidence>
<dbReference type="Pfam" id="PF00856">
    <property type="entry name" value="SET"/>
    <property type="match status" value="2"/>
</dbReference>
<evidence type="ECO:0000256" key="2">
    <source>
        <dbReference type="ARBA" id="ARBA00022771"/>
    </source>
</evidence>
<dbReference type="PROSITE" id="PS50280">
    <property type="entry name" value="SET"/>
    <property type="match status" value="2"/>
</dbReference>
<dbReference type="Gene3D" id="2.170.270.10">
    <property type="entry name" value="SET domain"/>
    <property type="match status" value="2"/>
</dbReference>
<dbReference type="InterPro" id="IPR011990">
    <property type="entry name" value="TPR-like_helical_dom_sf"/>
</dbReference>
<protein>
    <recommendedName>
        <fullName evidence="9">Histone-lysine N-methyltransferase ASHR1</fullName>
    </recommendedName>
</protein>
<dbReference type="EMBL" id="JBCNJP010000003">
    <property type="protein sequence ID" value="KAK9080115.1"/>
    <property type="molecule type" value="Genomic_DNA"/>
</dbReference>
<dbReference type="InterPro" id="IPR046341">
    <property type="entry name" value="SET_dom_sf"/>
</dbReference>
<dbReference type="GO" id="GO:0008270">
    <property type="term" value="F:zinc ion binding"/>
    <property type="evidence" value="ECO:0007669"/>
    <property type="project" value="UniProtKB-KW"/>
</dbReference>
<evidence type="ECO:0000256" key="4">
    <source>
        <dbReference type="PROSITE-ProRule" id="PRU00134"/>
    </source>
</evidence>
<gene>
    <name evidence="7" type="ORF">SSX86_001790</name>
</gene>